<evidence type="ECO:0000313" key="2">
    <source>
        <dbReference type="EMBL" id="ABM04069.1"/>
    </source>
</evidence>
<feature type="transmembrane region" description="Helical" evidence="1">
    <location>
        <begin position="12"/>
        <end position="37"/>
    </location>
</feature>
<dbReference type="AlphaFoldDB" id="A1SX54"/>
<keyword evidence="3" id="KW-1185">Reference proteome</keyword>
<keyword evidence="1" id="KW-0472">Membrane</keyword>
<gene>
    <name evidence="2" type="ordered locus">Ping_2329</name>
</gene>
<dbReference type="EMBL" id="CP000510">
    <property type="protein sequence ID" value="ABM04069.1"/>
    <property type="molecule type" value="Genomic_DNA"/>
</dbReference>
<dbReference type="Proteomes" id="UP000000639">
    <property type="component" value="Chromosome"/>
</dbReference>
<evidence type="ECO:0000256" key="1">
    <source>
        <dbReference type="SAM" id="Phobius"/>
    </source>
</evidence>
<feature type="transmembrane region" description="Helical" evidence="1">
    <location>
        <begin position="52"/>
        <end position="69"/>
    </location>
</feature>
<dbReference type="HOGENOM" id="CLU_2495623_0_0_6"/>
<keyword evidence="1" id="KW-0812">Transmembrane</keyword>
<sequence length="86" mass="9883">MKHTLLAFILRNLIKLTMTIIFVVVLAIFPVIFIAFLNPEWHMSLTDTGKRLLFFPLVIVAVVVSRKVNKRLCVTQKVNKFIGITE</sequence>
<accession>A1SX54</accession>
<reference evidence="2 3" key="1">
    <citation type="submission" date="2007-01" db="EMBL/GenBank/DDBJ databases">
        <title>Complete sequence of Psychromonas ingrahamii 37.</title>
        <authorList>
            <consortium name="US DOE Joint Genome Institute"/>
            <person name="Copeland A."/>
            <person name="Lucas S."/>
            <person name="Lapidus A."/>
            <person name="Barry K."/>
            <person name="Detter J.C."/>
            <person name="Glavina del Rio T."/>
            <person name="Hammon N."/>
            <person name="Israni S."/>
            <person name="Dalin E."/>
            <person name="Tice H."/>
            <person name="Pitluck S."/>
            <person name="Thompson L.S."/>
            <person name="Brettin T."/>
            <person name="Bruce D."/>
            <person name="Han C."/>
            <person name="Tapia R."/>
            <person name="Schmutz J."/>
            <person name="Larimer F."/>
            <person name="Land M."/>
            <person name="Hauser L."/>
            <person name="Kyrpides N."/>
            <person name="Ivanova N."/>
            <person name="Staley J."/>
            <person name="Richardson P."/>
        </authorList>
    </citation>
    <scope>NUCLEOTIDE SEQUENCE [LARGE SCALE GENOMIC DNA]</scope>
    <source>
        <strain evidence="2 3">37</strain>
    </source>
</reference>
<organism evidence="2 3">
    <name type="scientific">Psychromonas ingrahamii (strain DSM 17664 / CCUG 51855 / 37)</name>
    <dbReference type="NCBI Taxonomy" id="357804"/>
    <lineage>
        <taxon>Bacteria</taxon>
        <taxon>Pseudomonadati</taxon>
        <taxon>Pseudomonadota</taxon>
        <taxon>Gammaproteobacteria</taxon>
        <taxon>Alteromonadales</taxon>
        <taxon>Psychromonadaceae</taxon>
        <taxon>Psychromonas</taxon>
    </lineage>
</organism>
<proteinExistence type="predicted"/>
<dbReference type="OrthoDB" id="9846061at2"/>
<dbReference type="RefSeq" id="WP_011770629.1">
    <property type="nucleotide sequence ID" value="NC_008709.1"/>
</dbReference>
<protein>
    <submittedName>
        <fullName evidence="2">Uncharacterized protein</fullName>
    </submittedName>
</protein>
<name>A1SX54_PSYIN</name>
<keyword evidence="1" id="KW-1133">Transmembrane helix</keyword>
<evidence type="ECO:0000313" key="3">
    <source>
        <dbReference type="Proteomes" id="UP000000639"/>
    </source>
</evidence>
<dbReference type="KEGG" id="pin:Ping_2329"/>